<dbReference type="EMBL" id="JBHUKS010000018">
    <property type="protein sequence ID" value="MFD2470968.1"/>
    <property type="molecule type" value="Genomic_DNA"/>
</dbReference>
<keyword evidence="3" id="KW-1185">Reference proteome</keyword>
<dbReference type="PANTHER" id="PTHR47129">
    <property type="entry name" value="QUINONE OXIDOREDUCTASE 2"/>
    <property type="match status" value="1"/>
</dbReference>
<evidence type="ECO:0000313" key="2">
    <source>
        <dbReference type="EMBL" id="MFD2470968.1"/>
    </source>
</evidence>
<dbReference type="PANTHER" id="PTHR47129:SF1">
    <property type="entry name" value="NMRA-LIKE DOMAIN-CONTAINING PROTEIN"/>
    <property type="match status" value="1"/>
</dbReference>
<dbReference type="Proteomes" id="UP001597483">
    <property type="component" value="Unassembled WGS sequence"/>
</dbReference>
<dbReference type="InterPro" id="IPR036291">
    <property type="entry name" value="NAD(P)-bd_dom_sf"/>
</dbReference>
<protein>
    <submittedName>
        <fullName evidence="2">NAD(P)H-binding protein</fullName>
    </submittedName>
</protein>
<comment type="caution">
    <text evidence="2">The sequence shown here is derived from an EMBL/GenBank/DDBJ whole genome shotgun (WGS) entry which is preliminary data.</text>
</comment>
<dbReference type="Gene3D" id="3.90.25.10">
    <property type="entry name" value="UDP-galactose 4-epimerase, domain 1"/>
    <property type="match status" value="1"/>
</dbReference>
<reference evidence="3" key="1">
    <citation type="journal article" date="2019" name="Int. J. Syst. Evol. Microbiol.">
        <title>The Global Catalogue of Microorganisms (GCM) 10K type strain sequencing project: providing services to taxonomists for standard genome sequencing and annotation.</title>
        <authorList>
            <consortium name="The Broad Institute Genomics Platform"/>
            <consortium name="The Broad Institute Genome Sequencing Center for Infectious Disease"/>
            <person name="Wu L."/>
            <person name="Ma J."/>
        </authorList>
    </citation>
    <scope>NUCLEOTIDE SEQUENCE [LARGE SCALE GENOMIC DNA]</scope>
    <source>
        <strain evidence="3">CGMCC 4.7641</strain>
    </source>
</reference>
<dbReference type="InterPro" id="IPR016040">
    <property type="entry name" value="NAD(P)-bd_dom"/>
</dbReference>
<dbReference type="SUPFAM" id="SSF51735">
    <property type="entry name" value="NAD(P)-binding Rossmann-fold domains"/>
    <property type="match status" value="1"/>
</dbReference>
<accession>A0ABW5HCB5</accession>
<evidence type="ECO:0000259" key="1">
    <source>
        <dbReference type="Pfam" id="PF13460"/>
    </source>
</evidence>
<feature type="domain" description="NAD(P)-binding" evidence="1">
    <location>
        <begin position="10"/>
        <end position="187"/>
    </location>
</feature>
<sequence length="285" mass="29957">MAEASALVFGATGALGRHALNALVARGIDPATITAAGRNHARLGELASAGFATAAVDLSDSADVAELVARHREVVLISGRDPNRLAQHESVIEAAKNANVQHVYYTSGVRADDDRFEINADHRATEEALVASGVPYTILRNTWYIENFQQSLAGPRFTGVLAAATGDAVVAAASRKDLAEALAVVVTTAGHDNVTYSLSGDTDFTYADIAKAMSVVLEREVEYRPVAPEELRALLLKSGMDDGLASFLVSLDETIAAGVFARVGNDLSRLLGRPTTGLVEGLTAQ</sequence>
<dbReference type="RefSeq" id="WP_378308258.1">
    <property type="nucleotide sequence ID" value="NZ_JBHUKS010000018.1"/>
</dbReference>
<name>A0ABW5HCB5_9PSEU</name>
<proteinExistence type="predicted"/>
<gene>
    <name evidence="2" type="ORF">ACFSVL_26490</name>
</gene>
<evidence type="ECO:0000313" key="3">
    <source>
        <dbReference type="Proteomes" id="UP001597483"/>
    </source>
</evidence>
<organism evidence="2 3">
    <name type="scientific">Amycolatopsis silviterrae</name>
    <dbReference type="NCBI Taxonomy" id="1656914"/>
    <lineage>
        <taxon>Bacteria</taxon>
        <taxon>Bacillati</taxon>
        <taxon>Actinomycetota</taxon>
        <taxon>Actinomycetes</taxon>
        <taxon>Pseudonocardiales</taxon>
        <taxon>Pseudonocardiaceae</taxon>
        <taxon>Amycolatopsis</taxon>
    </lineage>
</organism>
<dbReference type="InterPro" id="IPR052718">
    <property type="entry name" value="NmrA-type_oxidoreductase"/>
</dbReference>
<dbReference type="Gene3D" id="3.40.50.720">
    <property type="entry name" value="NAD(P)-binding Rossmann-like Domain"/>
    <property type="match status" value="1"/>
</dbReference>
<dbReference type="Pfam" id="PF13460">
    <property type="entry name" value="NAD_binding_10"/>
    <property type="match status" value="1"/>
</dbReference>